<dbReference type="AlphaFoldDB" id="A0AAN8FEL1"/>
<keyword evidence="3" id="KW-1185">Reference proteome</keyword>
<feature type="transmembrane region" description="Helical" evidence="1">
    <location>
        <begin position="61"/>
        <end position="83"/>
    </location>
</feature>
<reference evidence="2 3" key="1">
    <citation type="submission" date="2019-10" db="EMBL/GenBank/DDBJ databases">
        <title>Assembly and Annotation for the nematode Trichostrongylus colubriformis.</title>
        <authorList>
            <person name="Martin J."/>
        </authorList>
    </citation>
    <scope>NUCLEOTIDE SEQUENCE [LARGE SCALE GENOMIC DNA]</scope>
    <source>
        <strain evidence="2">G859</strain>
        <tissue evidence="2">Whole worm</tissue>
    </source>
</reference>
<accession>A0AAN8FEL1</accession>
<sequence>MACYLYLFAQFRSCRTDFSLFCLSLGSSFSLHKGYCNITNQQLHTSVLVISMLSPLFIRHFGLGVTSFSLMFIALFGTTHLALQ</sequence>
<comment type="caution">
    <text evidence="2">The sequence shown here is derived from an EMBL/GenBank/DDBJ whole genome shotgun (WGS) entry which is preliminary data.</text>
</comment>
<name>A0AAN8FEL1_TRICO</name>
<organism evidence="2 3">
    <name type="scientific">Trichostrongylus colubriformis</name>
    <name type="common">Black scour worm</name>
    <dbReference type="NCBI Taxonomy" id="6319"/>
    <lineage>
        <taxon>Eukaryota</taxon>
        <taxon>Metazoa</taxon>
        <taxon>Ecdysozoa</taxon>
        <taxon>Nematoda</taxon>
        <taxon>Chromadorea</taxon>
        <taxon>Rhabditida</taxon>
        <taxon>Rhabditina</taxon>
        <taxon>Rhabditomorpha</taxon>
        <taxon>Strongyloidea</taxon>
        <taxon>Trichostrongylidae</taxon>
        <taxon>Trichostrongylus</taxon>
    </lineage>
</organism>
<keyword evidence="1" id="KW-0812">Transmembrane</keyword>
<dbReference type="EMBL" id="WIXE01019474">
    <property type="protein sequence ID" value="KAK5969988.1"/>
    <property type="molecule type" value="Genomic_DNA"/>
</dbReference>
<proteinExistence type="predicted"/>
<dbReference type="Proteomes" id="UP001331761">
    <property type="component" value="Unassembled WGS sequence"/>
</dbReference>
<keyword evidence="1" id="KW-0472">Membrane</keyword>
<evidence type="ECO:0000313" key="3">
    <source>
        <dbReference type="Proteomes" id="UP001331761"/>
    </source>
</evidence>
<evidence type="ECO:0000313" key="2">
    <source>
        <dbReference type="EMBL" id="KAK5969988.1"/>
    </source>
</evidence>
<keyword evidence="1" id="KW-1133">Transmembrane helix</keyword>
<protein>
    <submittedName>
        <fullName evidence="2">Uncharacterized protein</fullName>
    </submittedName>
</protein>
<evidence type="ECO:0000256" key="1">
    <source>
        <dbReference type="SAM" id="Phobius"/>
    </source>
</evidence>
<gene>
    <name evidence="2" type="ORF">GCK32_012944</name>
</gene>